<organism evidence="1">
    <name type="scientific">Ditylum brightwellii</name>
    <dbReference type="NCBI Taxonomy" id="49249"/>
    <lineage>
        <taxon>Eukaryota</taxon>
        <taxon>Sar</taxon>
        <taxon>Stramenopiles</taxon>
        <taxon>Ochrophyta</taxon>
        <taxon>Bacillariophyta</taxon>
        <taxon>Mediophyceae</taxon>
        <taxon>Lithodesmiophycidae</taxon>
        <taxon>Lithodesmiales</taxon>
        <taxon>Lithodesmiaceae</taxon>
        <taxon>Ditylum</taxon>
    </lineage>
</organism>
<reference evidence="1" key="1">
    <citation type="submission" date="2021-01" db="EMBL/GenBank/DDBJ databases">
        <authorList>
            <person name="Corre E."/>
            <person name="Pelletier E."/>
            <person name="Niang G."/>
            <person name="Scheremetjew M."/>
            <person name="Finn R."/>
            <person name="Kale V."/>
            <person name="Holt S."/>
            <person name="Cochrane G."/>
            <person name="Meng A."/>
            <person name="Brown T."/>
            <person name="Cohen L."/>
        </authorList>
    </citation>
    <scope>NUCLEOTIDE SEQUENCE</scope>
    <source>
        <strain evidence="1">GSO104</strain>
    </source>
</reference>
<proteinExistence type="predicted"/>
<accession>A0A6S8XIM2</accession>
<dbReference type="AlphaFoldDB" id="A0A6S8XIM2"/>
<dbReference type="EMBL" id="HBNS01012476">
    <property type="protein sequence ID" value="CAE4598038.1"/>
    <property type="molecule type" value="Transcribed_RNA"/>
</dbReference>
<name>A0A6S8XIM2_9STRA</name>
<gene>
    <name evidence="1" type="ORF">DBRI00130_LOCUS10075</name>
</gene>
<evidence type="ECO:0000313" key="1">
    <source>
        <dbReference type="EMBL" id="CAE4598038.1"/>
    </source>
</evidence>
<protein>
    <submittedName>
        <fullName evidence="1">Uncharacterized protein</fullName>
    </submittedName>
</protein>
<sequence>MKTILSLLSVGLSFAFNNKNAPFPIGSRSNASSMESNSNHLNNEKSVRQKYDNVVTFAAASIILTTAALTPGMSLAFPMEQTFMAGDKSDVSFSSIVLSLPSGIGGVALYGGRYTGYSGYSRPTIVLPSAAIIAPPTFMYGSPSLLAPSPVGGFEGLPYGLGAAGAVGDALRNMNQEYEIQRTGQELEESRMKGLEMELRIRQLEQKSAVEGSPMPVAIDSVQIQQGSSAATGQ</sequence>